<dbReference type="EMBL" id="AVOT02015188">
    <property type="protein sequence ID" value="MBW0499277.1"/>
    <property type="molecule type" value="Genomic_DNA"/>
</dbReference>
<accession>A0A9Q3DFV0</accession>
<dbReference type="Proteomes" id="UP000765509">
    <property type="component" value="Unassembled WGS sequence"/>
</dbReference>
<keyword evidence="2" id="KW-1185">Reference proteome</keyword>
<protein>
    <submittedName>
        <fullName evidence="1">Uncharacterized protein</fullName>
    </submittedName>
</protein>
<proteinExistence type="predicted"/>
<sequence>MGRHLLSDAPLHGSYEGKFHLLGRPFTAFPSNNNSFVRVASLSTDAHPPARANLKPISAEYLQPHNHQNTPFLESLKLDCFVRGPATTVHMPDICTCNPKPLVPIFQPKVTHSLL</sequence>
<evidence type="ECO:0000313" key="2">
    <source>
        <dbReference type="Proteomes" id="UP000765509"/>
    </source>
</evidence>
<organism evidence="1 2">
    <name type="scientific">Austropuccinia psidii MF-1</name>
    <dbReference type="NCBI Taxonomy" id="1389203"/>
    <lineage>
        <taxon>Eukaryota</taxon>
        <taxon>Fungi</taxon>
        <taxon>Dikarya</taxon>
        <taxon>Basidiomycota</taxon>
        <taxon>Pucciniomycotina</taxon>
        <taxon>Pucciniomycetes</taxon>
        <taxon>Pucciniales</taxon>
        <taxon>Sphaerophragmiaceae</taxon>
        <taxon>Austropuccinia</taxon>
    </lineage>
</organism>
<dbReference type="AlphaFoldDB" id="A0A9Q3DFV0"/>
<reference evidence="1" key="1">
    <citation type="submission" date="2021-03" db="EMBL/GenBank/DDBJ databases">
        <title>Draft genome sequence of rust myrtle Austropuccinia psidii MF-1, a brazilian biotype.</title>
        <authorList>
            <person name="Quecine M.C."/>
            <person name="Pachon D.M.R."/>
            <person name="Bonatelli M.L."/>
            <person name="Correr F.H."/>
            <person name="Franceschini L.M."/>
            <person name="Leite T.F."/>
            <person name="Margarido G.R.A."/>
            <person name="Almeida C.A."/>
            <person name="Ferrarezi J.A."/>
            <person name="Labate C.A."/>
        </authorList>
    </citation>
    <scope>NUCLEOTIDE SEQUENCE</scope>
    <source>
        <strain evidence="1">MF-1</strain>
    </source>
</reference>
<comment type="caution">
    <text evidence="1">The sequence shown here is derived from an EMBL/GenBank/DDBJ whole genome shotgun (WGS) entry which is preliminary data.</text>
</comment>
<name>A0A9Q3DFV0_9BASI</name>
<gene>
    <name evidence="1" type="ORF">O181_038992</name>
</gene>
<evidence type="ECO:0000313" key="1">
    <source>
        <dbReference type="EMBL" id="MBW0499277.1"/>
    </source>
</evidence>